<evidence type="ECO:0000256" key="5">
    <source>
        <dbReference type="ARBA" id="ARBA00022692"/>
    </source>
</evidence>
<dbReference type="OrthoDB" id="6975458at2"/>
<dbReference type="KEGG" id="rfr:Rfer_0528"/>
<dbReference type="STRING" id="338969.Rfer_0528"/>
<comment type="subunit">
    <text evidence="2">Homotrimer.</text>
</comment>
<reference evidence="14" key="1">
    <citation type="submission" date="2006-02" db="EMBL/GenBank/DDBJ databases">
        <title>Complete sequence of chromosome of Rhodoferax ferrireducens DSM 15236.</title>
        <authorList>
            <person name="Copeland A."/>
            <person name="Lucas S."/>
            <person name="Lapidus A."/>
            <person name="Barry K."/>
            <person name="Detter J.C."/>
            <person name="Glavina del Rio T."/>
            <person name="Hammon N."/>
            <person name="Israni S."/>
            <person name="Pitluck S."/>
            <person name="Brettin T."/>
            <person name="Bruce D."/>
            <person name="Han C."/>
            <person name="Tapia R."/>
            <person name="Gilna P."/>
            <person name="Kiss H."/>
            <person name="Schmutz J."/>
            <person name="Larimer F."/>
            <person name="Land M."/>
            <person name="Kyrpides N."/>
            <person name="Ivanova N."/>
            <person name="Richardson P."/>
        </authorList>
    </citation>
    <scope>NUCLEOTIDE SEQUENCE [LARGE SCALE GENOMIC DNA]</scope>
    <source>
        <strain evidence="14">ATCC BAA-621 / DSM 15236 / T118</strain>
    </source>
</reference>
<dbReference type="Pfam" id="PF13609">
    <property type="entry name" value="Porin_4"/>
    <property type="match status" value="1"/>
</dbReference>
<evidence type="ECO:0000313" key="13">
    <source>
        <dbReference type="EMBL" id="ABD68279.1"/>
    </source>
</evidence>
<dbReference type="SUPFAM" id="SSF56935">
    <property type="entry name" value="Porins"/>
    <property type="match status" value="1"/>
</dbReference>
<dbReference type="PRINTS" id="PR00184">
    <property type="entry name" value="NEISSPPORIN"/>
</dbReference>
<sequence>MKKSLIALAVLAASGAAMAQSSVTLYGVADVGFAHEDNGSTSVNRMDSGNLNGSRWGLKGSEDLGGGLKAIFTLEAGFSLDTGAQADAASFFNRQSFVGVSSNFGTVKLGRQMNPVYATASTWDSFGDALAGDSSHLFSYNGSRTNNMISYNYSANGFYGELQYGLGEVAGNNSITGDNSAGRSAAMFVGYMRGPFDVVLTHQNIHNSGPYTTATKMTLLGGNYDFGVVKLFAAYAVEKTLGVGAKDQKDAHLGLTAPVGTAGTVELSYLRKKDDLVSNANAHQVAVGYVHTLSKRTALYTSYAQMSNESAAAYSAGKLVVPAGNSDKVFDIGVRHSF</sequence>
<dbReference type="RefSeq" id="WP_011462852.1">
    <property type="nucleotide sequence ID" value="NC_007908.1"/>
</dbReference>
<evidence type="ECO:0000256" key="2">
    <source>
        <dbReference type="ARBA" id="ARBA00011233"/>
    </source>
</evidence>
<feature type="signal peptide" evidence="11">
    <location>
        <begin position="1"/>
        <end position="19"/>
    </location>
</feature>
<protein>
    <submittedName>
        <fullName evidence="13">Porin, Gram-negative type</fullName>
    </submittedName>
</protein>
<evidence type="ECO:0000256" key="11">
    <source>
        <dbReference type="SAM" id="SignalP"/>
    </source>
</evidence>
<dbReference type="HOGENOM" id="CLU_038238_1_1_4"/>
<dbReference type="PANTHER" id="PTHR34501">
    <property type="entry name" value="PROTEIN YDDL-RELATED"/>
    <property type="match status" value="1"/>
</dbReference>
<gene>
    <name evidence="13" type="ordered locus">Rfer_0528</name>
</gene>
<dbReference type="CDD" id="cd00342">
    <property type="entry name" value="gram_neg_porins"/>
    <property type="match status" value="1"/>
</dbReference>
<keyword evidence="10" id="KW-0998">Cell outer membrane</keyword>
<dbReference type="EMBL" id="CP000267">
    <property type="protein sequence ID" value="ABD68279.1"/>
    <property type="molecule type" value="Genomic_DNA"/>
</dbReference>
<dbReference type="Gene3D" id="2.40.160.10">
    <property type="entry name" value="Porin"/>
    <property type="match status" value="1"/>
</dbReference>
<feature type="chain" id="PRO_5004200675" evidence="11">
    <location>
        <begin position="20"/>
        <end position="338"/>
    </location>
</feature>
<keyword evidence="14" id="KW-1185">Reference proteome</keyword>
<proteinExistence type="predicted"/>
<dbReference type="eggNOG" id="COG3203">
    <property type="taxonomic scope" value="Bacteria"/>
</dbReference>
<dbReference type="GO" id="GO:0015288">
    <property type="term" value="F:porin activity"/>
    <property type="evidence" value="ECO:0007669"/>
    <property type="project" value="UniProtKB-KW"/>
</dbReference>
<dbReference type="InterPro" id="IPR002299">
    <property type="entry name" value="Porin_Neis"/>
</dbReference>
<keyword evidence="5" id="KW-0812">Transmembrane</keyword>
<comment type="subcellular location">
    <subcellularLocation>
        <location evidence="1">Cell outer membrane</location>
        <topology evidence="1">Multi-pass membrane protein</topology>
    </subcellularLocation>
</comment>
<evidence type="ECO:0000259" key="12">
    <source>
        <dbReference type="Pfam" id="PF13609"/>
    </source>
</evidence>
<evidence type="ECO:0000256" key="10">
    <source>
        <dbReference type="ARBA" id="ARBA00023237"/>
    </source>
</evidence>
<keyword evidence="9" id="KW-0472">Membrane</keyword>
<evidence type="ECO:0000256" key="7">
    <source>
        <dbReference type="ARBA" id="ARBA00023065"/>
    </source>
</evidence>
<dbReference type="PANTHER" id="PTHR34501:SF9">
    <property type="entry name" value="MAJOR OUTER MEMBRANE PROTEIN P.IA"/>
    <property type="match status" value="1"/>
</dbReference>
<dbReference type="InterPro" id="IPR033900">
    <property type="entry name" value="Gram_neg_porin_domain"/>
</dbReference>
<keyword evidence="6 11" id="KW-0732">Signal</keyword>
<dbReference type="InterPro" id="IPR023614">
    <property type="entry name" value="Porin_dom_sf"/>
</dbReference>
<dbReference type="InterPro" id="IPR050298">
    <property type="entry name" value="Gram-neg_bact_OMP"/>
</dbReference>
<evidence type="ECO:0000256" key="1">
    <source>
        <dbReference type="ARBA" id="ARBA00004571"/>
    </source>
</evidence>
<keyword evidence="7" id="KW-0406">Ion transport</keyword>
<dbReference type="GO" id="GO:0006811">
    <property type="term" value="P:monoatomic ion transport"/>
    <property type="evidence" value="ECO:0007669"/>
    <property type="project" value="UniProtKB-KW"/>
</dbReference>
<evidence type="ECO:0000256" key="4">
    <source>
        <dbReference type="ARBA" id="ARBA00022452"/>
    </source>
</evidence>
<keyword evidence="4" id="KW-1134">Transmembrane beta strand</keyword>
<dbReference type="GO" id="GO:0009279">
    <property type="term" value="C:cell outer membrane"/>
    <property type="evidence" value="ECO:0007669"/>
    <property type="project" value="UniProtKB-SubCell"/>
</dbReference>
<accession>Q221M4</accession>
<dbReference type="GO" id="GO:0046930">
    <property type="term" value="C:pore complex"/>
    <property type="evidence" value="ECO:0007669"/>
    <property type="project" value="UniProtKB-KW"/>
</dbReference>
<evidence type="ECO:0000313" key="14">
    <source>
        <dbReference type="Proteomes" id="UP000008332"/>
    </source>
</evidence>
<keyword evidence="8" id="KW-0626">Porin</keyword>
<evidence type="ECO:0000256" key="9">
    <source>
        <dbReference type="ARBA" id="ARBA00023136"/>
    </source>
</evidence>
<dbReference type="Proteomes" id="UP000008332">
    <property type="component" value="Chromosome"/>
</dbReference>
<organism evidence="13 14">
    <name type="scientific">Albidiferax ferrireducens (strain ATCC BAA-621 / DSM 15236 / T118)</name>
    <name type="common">Rhodoferax ferrireducens</name>
    <dbReference type="NCBI Taxonomy" id="338969"/>
    <lineage>
        <taxon>Bacteria</taxon>
        <taxon>Pseudomonadati</taxon>
        <taxon>Pseudomonadota</taxon>
        <taxon>Betaproteobacteria</taxon>
        <taxon>Burkholderiales</taxon>
        <taxon>Comamonadaceae</taxon>
        <taxon>Rhodoferax</taxon>
    </lineage>
</organism>
<evidence type="ECO:0000256" key="3">
    <source>
        <dbReference type="ARBA" id="ARBA00022448"/>
    </source>
</evidence>
<keyword evidence="3" id="KW-0813">Transport</keyword>
<dbReference type="AlphaFoldDB" id="Q221M4"/>
<evidence type="ECO:0000256" key="6">
    <source>
        <dbReference type="ARBA" id="ARBA00022729"/>
    </source>
</evidence>
<evidence type="ECO:0000256" key="8">
    <source>
        <dbReference type="ARBA" id="ARBA00023114"/>
    </source>
</evidence>
<name>Q221M4_ALBFT</name>
<feature type="domain" description="Porin" evidence="12">
    <location>
        <begin position="7"/>
        <end position="309"/>
    </location>
</feature>